<dbReference type="MEROPS" id="S41.001"/>
<name>A5EXW4_DICNV</name>
<feature type="domain" description="PDZ" evidence="6">
    <location>
        <begin position="203"/>
        <end position="288"/>
    </location>
</feature>
<dbReference type="SUPFAM" id="SSF52096">
    <property type="entry name" value="ClpP/crotonase"/>
    <property type="match status" value="1"/>
</dbReference>
<dbReference type="FunFam" id="3.90.226.10:FF:000090">
    <property type="entry name" value="Tail-specific protease"/>
    <property type="match status" value="1"/>
</dbReference>
<evidence type="ECO:0000313" key="7">
    <source>
        <dbReference type="EMBL" id="ABQ13379.1"/>
    </source>
</evidence>
<dbReference type="GO" id="GO:0030288">
    <property type="term" value="C:outer membrane-bounded periplasmic space"/>
    <property type="evidence" value="ECO:0007669"/>
    <property type="project" value="TreeGrafter"/>
</dbReference>
<evidence type="ECO:0000256" key="1">
    <source>
        <dbReference type="ARBA" id="ARBA00009179"/>
    </source>
</evidence>
<dbReference type="Pfam" id="PF00595">
    <property type="entry name" value="PDZ"/>
    <property type="match status" value="1"/>
</dbReference>
<dbReference type="SMART" id="SM00245">
    <property type="entry name" value="TSPc"/>
    <property type="match status" value="1"/>
</dbReference>
<gene>
    <name evidence="7" type="ordered locus">DNO_1034</name>
</gene>
<dbReference type="InterPro" id="IPR029045">
    <property type="entry name" value="ClpP/crotonase-like_dom_sf"/>
</dbReference>
<dbReference type="SMART" id="SM00228">
    <property type="entry name" value="PDZ"/>
    <property type="match status" value="1"/>
</dbReference>
<dbReference type="PROSITE" id="PS50106">
    <property type="entry name" value="PDZ"/>
    <property type="match status" value="1"/>
</dbReference>
<dbReference type="KEGG" id="dno:DNO_1034"/>
<dbReference type="InterPro" id="IPR020992">
    <property type="entry name" value="Tail_Prtase_C"/>
</dbReference>
<dbReference type="EMBL" id="CP000513">
    <property type="protein sequence ID" value="ABQ13379.1"/>
    <property type="molecule type" value="Genomic_DNA"/>
</dbReference>
<dbReference type="InterPro" id="IPR001478">
    <property type="entry name" value="PDZ"/>
</dbReference>
<dbReference type="GO" id="GO:0008236">
    <property type="term" value="F:serine-type peptidase activity"/>
    <property type="evidence" value="ECO:0007669"/>
    <property type="project" value="UniProtKB-KW"/>
</dbReference>
<dbReference type="InterPro" id="IPR040573">
    <property type="entry name" value="TSP_N"/>
</dbReference>
<dbReference type="PANTHER" id="PTHR32060:SF22">
    <property type="entry name" value="CARBOXYL-TERMINAL-PROCESSING PEPTIDASE 3, CHLOROPLASTIC"/>
    <property type="match status" value="1"/>
</dbReference>
<dbReference type="NCBIfam" id="TIGR00225">
    <property type="entry name" value="prc"/>
    <property type="match status" value="1"/>
</dbReference>
<sequence length="665" mass="75920">MQLTANLLSKYHYRAQTQHEQLLDEISASVIDDYLHALDYSRIIFLQSDIEEFAHFRQSLRQNTRIGDLSAAITIFERYRERNIALNHWTLERLKQPFDLNTTQTITYPRDVYENRRAPWRKTLEEVHDFQEKRLTDELIRLVMSGRNEEKAVEMLVKRYQSVEKRLNQMTSDDVFDMYMNTIANNFDPHTNYLSPDNSEDFDINMSLALEGIGATLSYKDDKITIRELLPGGPAYKSGKLKINDQIIAVAQGKDGEMEDIVGMRLDKAVRLIRGKKGTLVRLLIEPANAAANLHEVTIERDRVKLEDQAAQAFVETLSENGTETKIGVIRLPSFYMDFQGAREGEKEYRSTSRDVERLLKELKAENVSAIIIDLRNDGGGSLYEAIRTVGLFIDQGPVVMVSDINGNVNVEKDKDAGAIYDGPLAVMINSASASASEIFAAAIQDYKRGLIIGTNSFGKGTVQTIIDLNRFVPDTAPKLGEVKFTIAMFHRINGSSTQKKGVQPDIAFPTIRALEEMGESKNPHALDWKAIPPADYVLYNNITDREIATLQQNHESRMLSLPVLNRFTDYIKRLGAENERNVWSLNVDVRRQQYDAWKKYTETYEYDQQDAIPPLNADAKRKKDVAERNAVADEEDKERFIPDIELYEALHVLKDFTQLRHSSH</sequence>
<keyword evidence="8" id="KW-1185">Reference proteome</keyword>
<evidence type="ECO:0000256" key="4">
    <source>
        <dbReference type="ARBA" id="ARBA00022825"/>
    </source>
</evidence>
<dbReference type="Pfam" id="PF17804">
    <property type="entry name" value="TSP_NTD"/>
    <property type="match status" value="1"/>
</dbReference>
<proteinExistence type="inferred from homology"/>
<evidence type="ECO:0000256" key="3">
    <source>
        <dbReference type="ARBA" id="ARBA00022801"/>
    </source>
</evidence>
<keyword evidence="4 5" id="KW-0720">Serine protease</keyword>
<dbReference type="GO" id="GO:0007165">
    <property type="term" value="P:signal transduction"/>
    <property type="evidence" value="ECO:0007669"/>
    <property type="project" value="TreeGrafter"/>
</dbReference>
<dbReference type="EC" id="3.4.21.-" evidence="7"/>
<dbReference type="STRING" id="246195.DNO_1034"/>
<dbReference type="Proteomes" id="UP000000248">
    <property type="component" value="Chromosome"/>
</dbReference>
<dbReference type="PANTHER" id="PTHR32060">
    <property type="entry name" value="TAIL-SPECIFIC PROTEASE"/>
    <property type="match status" value="1"/>
</dbReference>
<dbReference type="AlphaFoldDB" id="A5EXW4"/>
<evidence type="ECO:0000259" key="6">
    <source>
        <dbReference type="PROSITE" id="PS50106"/>
    </source>
</evidence>
<dbReference type="InterPro" id="IPR036034">
    <property type="entry name" value="PDZ_sf"/>
</dbReference>
<dbReference type="CDD" id="cd07560">
    <property type="entry name" value="Peptidase_S41_CPP"/>
    <property type="match status" value="1"/>
</dbReference>
<dbReference type="InterPro" id="IPR004447">
    <property type="entry name" value="Peptidase_S41A"/>
</dbReference>
<organism evidence="7 8">
    <name type="scientific">Dichelobacter nodosus (strain VCS1703A)</name>
    <dbReference type="NCBI Taxonomy" id="246195"/>
    <lineage>
        <taxon>Bacteria</taxon>
        <taxon>Pseudomonadati</taxon>
        <taxon>Pseudomonadota</taxon>
        <taxon>Gammaproteobacteria</taxon>
        <taxon>Cardiobacteriales</taxon>
        <taxon>Cardiobacteriaceae</taxon>
        <taxon>Dichelobacter</taxon>
    </lineage>
</organism>
<dbReference type="Pfam" id="PF03572">
    <property type="entry name" value="Peptidase_S41"/>
    <property type="match status" value="1"/>
</dbReference>
<keyword evidence="3 5" id="KW-0378">Hydrolase</keyword>
<evidence type="ECO:0000256" key="5">
    <source>
        <dbReference type="RuleBase" id="RU004404"/>
    </source>
</evidence>
<dbReference type="eggNOG" id="COG0793">
    <property type="taxonomic scope" value="Bacteria"/>
</dbReference>
<keyword evidence="2 5" id="KW-0645">Protease</keyword>
<evidence type="ECO:0000256" key="2">
    <source>
        <dbReference type="ARBA" id="ARBA00022670"/>
    </source>
</evidence>
<reference evidence="7 8" key="1">
    <citation type="journal article" date="2007" name="Nat. Biotechnol.">
        <title>Genome sequence and identification of candidate vaccine antigens from the animal pathogen Dichelobacter nodosus.</title>
        <authorList>
            <person name="Myers G.S."/>
            <person name="Parker D."/>
            <person name="Al-Hasani K."/>
            <person name="Kennan R.M."/>
            <person name="Seemann T."/>
            <person name="Ren Q."/>
            <person name="Badger J.H."/>
            <person name="Selengut J.D."/>
            <person name="Deboy R.T."/>
            <person name="Tettelin H."/>
            <person name="Boyce J.D."/>
            <person name="McCarl V.P."/>
            <person name="Han X."/>
            <person name="Nelson W.C."/>
            <person name="Madupu R."/>
            <person name="Mohamoud Y."/>
            <person name="Holley T."/>
            <person name="Fedorova N."/>
            <person name="Khouri H."/>
            <person name="Bottomley S.P."/>
            <person name="Whittington R.J."/>
            <person name="Adler B."/>
            <person name="Songer J.G."/>
            <person name="Rood J.I."/>
            <person name="Paulsen I.T."/>
        </authorList>
    </citation>
    <scope>NUCLEOTIDE SEQUENCE [LARGE SCALE GENOMIC DNA]</scope>
    <source>
        <strain evidence="7 8">VCS1703A</strain>
    </source>
</reference>
<dbReference type="Pfam" id="PF11818">
    <property type="entry name" value="DUF3340"/>
    <property type="match status" value="1"/>
</dbReference>
<dbReference type="HOGENOM" id="CLU_016199_1_0_6"/>
<dbReference type="GO" id="GO:0004175">
    <property type="term" value="F:endopeptidase activity"/>
    <property type="evidence" value="ECO:0007669"/>
    <property type="project" value="TreeGrafter"/>
</dbReference>
<dbReference type="Gene3D" id="3.90.226.10">
    <property type="entry name" value="2-enoyl-CoA Hydratase, Chain A, domain 1"/>
    <property type="match status" value="1"/>
</dbReference>
<dbReference type="GO" id="GO:0006508">
    <property type="term" value="P:proteolysis"/>
    <property type="evidence" value="ECO:0007669"/>
    <property type="project" value="UniProtKB-KW"/>
</dbReference>
<accession>A5EXW4</accession>
<comment type="similarity">
    <text evidence="1 5">Belongs to the peptidase S41A family.</text>
</comment>
<dbReference type="Gene3D" id="2.30.42.10">
    <property type="match status" value="1"/>
</dbReference>
<dbReference type="SUPFAM" id="SSF50156">
    <property type="entry name" value="PDZ domain-like"/>
    <property type="match status" value="1"/>
</dbReference>
<dbReference type="InterPro" id="IPR005151">
    <property type="entry name" value="Tail-specific_protease"/>
</dbReference>
<protein>
    <submittedName>
        <fullName evidence="7">Carboxyl-terminal protease family protein</fullName>
        <ecNumber evidence="7">3.4.21.-</ecNumber>
    </submittedName>
</protein>
<evidence type="ECO:0000313" key="8">
    <source>
        <dbReference type="Proteomes" id="UP000000248"/>
    </source>
</evidence>
<dbReference type="CDD" id="cd06782">
    <property type="entry name" value="cpPDZ_CPP-like"/>
    <property type="match status" value="1"/>
</dbReference>